<dbReference type="WBParaSite" id="PSU_v2.g15573.t1">
    <property type="protein sequence ID" value="PSU_v2.g15573.t1"/>
    <property type="gene ID" value="PSU_v2.g15573"/>
</dbReference>
<evidence type="ECO:0000313" key="2">
    <source>
        <dbReference type="WBParaSite" id="PSU_v2.g15573.t1"/>
    </source>
</evidence>
<accession>A0A914Y7Z1</accession>
<organism evidence="1 2">
    <name type="scientific">Panagrolaimus superbus</name>
    <dbReference type="NCBI Taxonomy" id="310955"/>
    <lineage>
        <taxon>Eukaryota</taxon>
        <taxon>Metazoa</taxon>
        <taxon>Ecdysozoa</taxon>
        <taxon>Nematoda</taxon>
        <taxon>Chromadorea</taxon>
        <taxon>Rhabditida</taxon>
        <taxon>Tylenchina</taxon>
        <taxon>Panagrolaimomorpha</taxon>
        <taxon>Panagrolaimoidea</taxon>
        <taxon>Panagrolaimidae</taxon>
        <taxon>Panagrolaimus</taxon>
    </lineage>
</organism>
<sequence>MLSTCAYQVAYRFNTALKAIQKFSNIVRSDDRDETSPLFADERESEAFCHLIDNIVNLLEKAHGELEEFLQIVLTEMRALKPTVESVKASLKIETNQETRKSEKEELLKNDQQVGYYF</sequence>
<dbReference type="Proteomes" id="UP000887577">
    <property type="component" value="Unplaced"/>
</dbReference>
<name>A0A914Y7Z1_9BILA</name>
<reference evidence="2" key="1">
    <citation type="submission" date="2022-11" db="UniProtKB">
        <authorList>
            <consortium name="WormBaseParasite"/>
        </authorList>
    </citation>
    <scope>IDENTIFICATION</scope>
</reference>
<keyword evidence="1" id="KW-1185">Reference proteome</keyword>
<protein>
    <submittedName>
        <fullName evidence="2">Uncharacterized protein</fullName>
    </submittedName>
</protein>
<proteinExistence type="predicted"/>
<dbReference type="AlphaFoldDB" id="A0A914Y7Z1"/>
<evidence type="ECO:0000313" key="1">
    <source>
        <dbReference type="Proteomes" id="UP000887577"/>
    </source>
</evidence>